<evidence type="ECO:0000313" key="8">
    <source>
        <dbReference type="EMBL" id="EME29536.1"/>
    </source>
</evidence>
<dbReference type="GO" id="GO:0006624">
    <property type="term" value="P:vacuolar protein processing"/>
    <property type="evidence" value="ECO:0007669"/>
    <property type="project" value="TreeGrafter"/>
</dbReference>
<dbReference type="STRING" id="130081.M2W1J3"/>
<evidence type="ECO:0000256" key="2">
    <source>
        <dbReference type="ARBA" id="ARBA00009950"/>
    </source>
</evidence>
<dbReference type="eggNOG" id="KOG3269">
    <property type="taxonomic scope" value="Eukaryota"/>
</dbReference>
<dbReference type="TCDB" id="9.B.26.1.3">
    <property type="family name" value="the regulator of er stress and autophagy tmem208 (tmem208) family"/>
</dbReference>
<feature type="transmembrane region" description="Helical" evidence="7">
    <location>
        <begin position="37"/>
        <end position="56"/>
    </location>
</feature>
<evidence type="ECO:0000256" key="6">
    <source>
        <dbReference type="ARBA" id="ARBA00023136"/>
    </source>
</evidence>
<evidence type="ECO:0000256" key="4">
    <source>
        <dbReference type="ARBA" id="ARBA00022824"/>
    </source>
</evidence>
<organism evidence="8 9">
    <name type="scientific">Galdieria sulphuraria</name>
    <name type="common">Red alga</name>
    <dbReference type="NCBI Taxonomy" id="130081"/>
    <lineage>
        <taxon>Eukaryota</taxon>
        <taxon>Rhodophyta</taxon>
        <taxon>Bangiophyceae</taxon>
        <taxon>Galdieriales</taxon>
        <taxon>Galdieriaceae</taxon>
        <taxon>Galdieria</taxon>
    </lineage>
</organism>
<evidence type="ECO:0000256" key="7">
    <source>
        <dbReference type="SAM" id="Phobius"/>
    </source>
</evidence>
<dbReference type="PANTHER" id="PTHR13505:SF7">
    <property type="entry name" value="TRANSMEMBRANE PROTEIN 208"/>
    <property type="match status" value="1"/>
</dbReference>
<sequence>MDHENGRIVNCLCGIGKVMAQNSARNTLKGNQSRLRYLRNLILGSNVSYIFLRMVLRRNSYTVVQFLLWLISVLLSASCFFFLYDAAKPTYDRGTLIDGGYDISKKGWMEYCHDIIYVCCFSTILAIFSKKFWFTLLLIPTYGLYSVICLFISPTNPVSSSKVVVNVFFAYFYKLFFIET</sequence>
<name>M2W1J3_GALSU</name>
<dbReference type="Gramene" id="EME29536">
    <property type="protein sequence ID" value="EME29536"/>
    <property type="gene ID" value="Gasu_29790"/>
</dbReference>
<keyword evidence="6 7" id="KW-0472">Membrane</keyword>
<keyword evidence="3 7" id="KW-0812">Transmembrane</keyword>
<accession>M2W1J3</accession>
<dbReference type="InterPro" id="IPR008506">
    <property type="entry name" value="SND2/TMEM208"/>
</dbReference>
<evidence type="ECO:0000256" key="1">
    <source>
        <dbReference type="ARBA" id="ARBA00004477"/>
    </source>
</evidence>
<keyword evidence="5 7" id="KW-1133">Transmembrane helix</keyword>
<evidence type="ECO:0000256" key="3">
    <source>
        <dbReference type="ARBA" id="ARBA00022692"/>
    </source>
</evidence>
<evidence type="ECO:0000256" key="5">
    <source>
        <dbReference type="ARBA" id="ARBA00022989"/>
    </source>
</evidence>
<protein>
    <submittedName>
        <fullName evidence="8">Uncharacterized protein</fullName>
    </submittedName>
</protein>
<dbReference type="RefSeq" id="XP_005706056.1">
    <property type="nucleotide sequence ID" value="XM_005705999.1"/>
</dbReference>
<feature type="transmembrane region" description="Helical" evidence="7">
    <location>
        <begin position="132"/>
        <end position="153"/>
    </location>
</feature>
<keyword evidence="4" id="KW-0256">Endoplasmic reticulum</keyword>
<dbReference type="GeneID" id="17088323"/>
<feature type="transmembrane region" description="Helical" evidence="7">
    <location>
        <begin position="62"/>
        <end position="84"/>
    </location>
</feature>
<dbReference type="PANTHER" id="PTHR13505">
    <property type="entry name" value="TRANSMEMBRANE PROTEIN 208"/>
    <property type="match status" value="1"/>
</dbReference>
<dbReference type="GO" id="GO:0005773">
    <property type="term" value="C:vacuole"/>
    <property type="evidence" value="ECO:0007669"/>
    <property type="project" value="GOC"/>
</dbReference>
<dbReference type="AlphaFoldDB" id="M2W1J3"/>
<evidence type="ECO:0000313" key="9">
    <source>
        <dbReference type="Proteomes" id="UP000030680"/>
    </source>
</evidence>
<proteinExistence type="inferred from homology"/>
<dbReference type="Proteomes" id="UP000030680">
    <property type="component" value="Unassembled WGS sequence"/>
</dbReference>
<dbReference type="EMBL" id="KB454507">
    <property type="protein sequence ID" value="EME29536.1"/>
    <property type="molecule type" value="Genomic_DNA"/>
</dbReference>
<dbReference type="OMA" id="PIRAGWM"/>
<comment type="subcellular location">
    <subcellularLocation>
        <location evidence="1">Endoplasmic reticulum membrane</location>
        <topology evidence="1">Multi-pass membrane protein</topology>
    </subcellularLocation>
</comment>
<dbReference type="Pfam" id="PF05620">
    <property type="entry name" value="TMEM208_SND2"/>
    <property type="match status" value="1"/>
</dbReference>
<dbReference type="OrthoDB" id="276296at2759"/>
<gene>
    <name evidence="8" type="ORF">Gasu_29790</name>
</gene>
<comment type="similarity">
    <text evidence="2">Belongs to the TMEM208 family.</text>
</comment>
<keyword evidence="9" id="KW-1185">Reference proteome</keyword>
<dbReference type="GO" id="GO:0005789">
    <property type="term" value="C:endoplasmic reticulum membrane"/>
    <property type="evidence" value="ECO:0007669"/>
    <property type="project" value="UniProtKB-SubCell"/>
</dbReference>
<reference evidence="9" key="1">
    <citation type="journal article" date="2013" name="Science">
        <title>Gene transfer from bacteria and archaea facilitated evolution of an extremophilic eukaryote.</title>
        <authorList>
            <person name="Schonknecht G."/>
            <person name="Chen W.H."/>
            <person name="Ternes C.M."/>
            <person name="Barbier G.G."/>
            <person name="Shrestha R.P."/>
            <person name="Stanke M."/>
            <person name="Brautigam A."/>
            <person name="Baker B.J."/>
            <person name="Banfield J.F."/>
            <person name="Garavito R.M."/>
            <person name="Carr K."/>
            <person name="Wilkerson C."/>
            <person name="Rensing S.A."/>
            <person name="Gagneul D."/>
            <person name="Dickenson N.E."/>
            <person name="Oesterhelt C."/>
            <person name="Lercher M.J."/>
            <person name="Weber A.P."/>
        </authorList>
    </citation>
    <scope>NUCLEOTIDE SEQUENCE [LARGE SCALE GENOMIC DNA]</scope>
    <source>
        <strain evidence="9">074W</strain>
    </source>
</reference>